<dbReference type="GO" id="GO:0016020">
    <property type="term" value="C:membrane"/>
    <property type="evidence" value="ECO:0007669"/>
    <property type="project" value="UniProtKB-SubCell"/>
</dbReference>
<feature type="domain" description="ML-like" evidence="9">
    <location>
        <begin position="74"/>
        <end position="216"/>
    </location>
</feature>
<evidence type="ECO:0000313" key="11">
    <source>
        <dbReference type="Proteomes" id="UP000070501"/>
    </source>
</evidence>
<gene>
    <name evidence="10" type="ORF">Micbo1qcDRAFT_189066</name>
</gene>
<reference evidence="11" key="1">
    <citation type="submission" date="2016-02" db="EMBL/GenBank/DDBJ databases">
        <title>Draft genome sequence of Microdochium bolleyi, a fungal endophyte of beachgrass.</title>
        <authorList>
            <consortium name="DOE Joint Genome Institute"/>
            <person name="David A.S."/>
            <person name="May G."/>
            <person name="Haridas S."/>
            <person name="Lim J."/>
            <person name="Wang M."/>
            <person name="Labutti K."/>
            <person name="Lipzen A."/>
            <person name="Barry K."/>
            <person name="Grigoriev I.V."/>
        </authorList>
    </citation>
    <scope>NUCLEOTIDE SEQUENCE [LARGE SCALE GENOMIC DNA]</scope>
    <source>
        <strain evidence="11">J235TASD1</strain>
    </source>
</reference>
<evidence type="ECO:0000256" key="7">
    <source>
        <dbReference type="SAM" id="MobiDB-lite"/>
    </source>
</evidence>
<feature type="transmembrane region" description="Helical" evidence="8">
    <location>
        <begin position="412"/>
        <end position="438"/>
    </location>
</feature>
<dbReference type="InterPro" id="IPR040241">
    <property type="entry name" value="TRP_Flc/Pkd2-like"/>
</dbReference>
<dbReference type="GO" id="GO:0055085">
    <property type="term" value="P:transmembrane transport"/>
    <property type="evidence" value="ECO:0007669"/>
    <property type="project" value="TreeGrafter"/>
</dbReference>
<comment type="subcellular location">
    <subcellularLocation>
        <location evidence="1">Membrane</location>
        <topology evidence="1">Multi-pass membrane protein</topology>
    </subcellularLocation>
</comment>
<evidence type="ECO:0000256" key="8">
    <source>
        <dbReference type="SAM" id="Phobius"/>
    </source>
</evidence>
<feature type="compositionally biased region" description="Low complexity" evidence="7">
    <location>
        <begin position="847"/>
        <end position="860"/>
    </location>
</feature>
<dbReference type="InterPro" id="IPR010308">
    <property type="entry name" value="TRP_C"/>
</dbReference>
<evidence type="ECO:0000259" key="9">
    <source>
        <dbReference type="SMART" id="SM01320"/>
    </source>
</evidence>
<feature type="transmembrane region" description="Helical" evidence="8">
    <location>
        <begin position="459"/>
        <end position="486"/>
    </location>
</feature>
<dbReference type="GO" id="GO:0009272">
    <property type="term" value="P:fungal-type cell wall biogenesis"/>
    <property type="evidence" value="ECO:0007669"/>
    <property type="project" value="TreeGrafter"/>
</dbReference>
<comment type="similarity">
    <text evidence="2">Belongs to the transient receptor potential (TRP) ion channel family.</text>
</comment>
<proteinExistence type="inferred from homology"/>
<dbReference type="AlphaFoldDB" id="A0A136J065"/>
<dbReference type="OrthoDB" id="5377623at2759"/>
<dbReference type="Pfam" id="PF14558">
    <property type="entry name" value="TRP_N"/>
    <property type="match status" value="1"/>
</dbReference>
<feature type="transmembrane region" description="Helical" evidence="8">
    <location>
        <begin position="662"/>
        <end position="683"/>
    </location>
</feature>
<dbReference type="SMART" id="SM01320">
    <property type="entry name" value="TRP_N"/>
    <property type="match status" value="1"/>
</dbReference>
<organism evidence="10 11">
    <name type="scientific">Microdochium bolleyi</name>
    <dbReference type="NCBI Taxonomy" id="196109"/>
    <lineage>
        <taxon>Eukaryota</taxon>
        <taxon>Fungi</taxon>
        <taxon>Dikarya</taxon>
        <taxon>Ascomycota</taxon>
        <taxon>Pezizomycotina</taxon>
        <taxon>Sordariomycetes</taxon>
        <taxon>Xylariomycetidae</taxon>
        <taxon>Xylariales</taxon>
        <taxon>Microdochiaceae</taxon>
        <taxon>Microdochium</taxon>
    </lineage>
</organism>
<dbReference type="EMBL" id="KQ964252">
    <property type="protein sequence ID" value="KXJ90558.1"/>
    <property type="molecule type" value="Genomic_DNA"/>
</dbReference>
<dbReference type="InterPro" id="IPR032800">
    <property type="entry name" value="TRP_N"/>
</dbReference>
<keyword evidence="3 8" id="KW-0812">Transmembrane</keyword>
<feature type="transmembrane region" description="Helical" evidence="8">
    <location>
        <begin position="492"/>
        <end position="517"/>
    </location>
</feature>
<name>A0A136J065_9PEZI</name>
<sequence length="989" mass="109805">MGSWRKPLHEPPKLLGTLQLYDSKTLRSTGCNGSSWVGGRDAGTGGIAAQETGYISGTSVDGFDNPRLAPDRTPTLYTGDFGDCLGGESLLNITQFDAALYWDNATILMHLDGRTNIRSEDVMLHFSLDAYGDSRYSRVIDPCRSNMTSLCPMRAGQSIGALGVFAVTANQVSAIPQMAFSMPDVEGVARVQIFANSSKTEIACFQASLRNGKTVSQPAAVSSTLAVFTVIAIIASFATAAYGVSMAHMRTHYAHSLSVLVVFETFQSIFLTGALSLRWPAILPAWWSNFSWATGIIPATGIVHGVNSFVGISGNASQVGGAGSTVLNNNGGLTQLIYGRLPLSNIARAGSEILQRRSLDLSPLAVRQSISAAAAYNDAWNGAPVLPGLPLPGDERGFAQTLSILSMPAQSAFVVAVIWTAVAIALVLLCCATLKVSLEGLVVLKWIKQDRLQFYRTQWLGYLAVAVLRTCLIAVFPMATLALYQFATGDGASAVAVAAVVFIIFLAGTCFLVWHALYARFRHGKFALASDRILLRPARLFKVIPFVAPVRLSQLKESEFAKKPRGSLPFLRLHFIDENPSRQSAHEDEPYIKQHGWLSARYRLSRWWFFSCWAAYQVVRACFLGGAAANPLAQVFGLFMVEILAFIILCTLNPYEGQRNTALAVWLLGLAKVITSGMSIAFLPDFYLNRVATTVIGLFIIIVQALLTAAVLILIVLGCISTWMSLYRNREQFVTDKLDDMRIKYYDHIAESAKDEKKPSYEQRRRQKPKSTYMVNTMATGNQSDITPVQIPAPILPHSSRHKTAHSFAVNNVRRLSKIEDEDDEPVDEIKPTYTPTIRNSHRGNRSRTTSMSSMHSTSSLPRGARPHRVSWSSYDFTFHPRAMHNNWRTTATLVRYSLQTRRHPRRQQHRRKIWLRHQRRLRLCQPKRSAPRQAQNRPSHERALRLRDRARSRLRAARQVNRLPDQEGTGGSSISDVWFYFHVTYTFP</sequence>
<dbReference type="Proteomes" id="UP000070501">
    <property type="component" value="Unassembled WGS sequence"/>
</dbReference>
<feature type="transmembrane region" description="Helical" evidence="8">
    <location>
        <begin position="607"/>
        <end position="629"/>
    </location>
</feature>
<dbReference type="Pfam" id="PF06011">
    <property type="entry name" value="TRP"/>
    <property type="match status" value="1"/>
</dbReference>
<feature type="transmembrane region" description="Helical" evidence="8">
    <location>
        <begin position="225"/>
        <end position="245"/>
    </location>
</feature>
<evidence type="ECO:0000256" key="2">
    <source>
        <dbReference type="ARBA" id="ARBA00010642"/>
    </source>
</evidence>
<dbReference type="PANTHER" id="PTHR31145:SF7">
    <property type="entry name" value="TRP-LIKE ION CHANNEL"/>
    <property type="match status" value="1"/>
</dbReference>
<evidence type="ECO:0000256" key="6">
    <source>
        <dbReference type="ARBA" id="ARBA00023136"/>
    </source>
</evidence>
<feature type="region of interest" description="Disordered" evidence="7">
    <location>
        <begin position="823"/>
        <end position="867"/>
    </location>
</feature>
<dbReference type="InParanoid" id="A0A136J065"/>
<accession>A0A136J065</accession>
<keyword evidence="4" id="KW-0732">Signal</keyword>
<evidence type="ECO:0000256" key="3">
    <source>
        <dbReference type="ARBA" id="ARBA00022692"/>
    </source>
</evidence>
<keyword evidence="5 8" id="KW-1133">Transmembrane helix</keyword>
<evidence type="ECO:0000313" key="10">
    <source>
        <dbReference type="EMBL" id="KXJ90558.1"/>
    </source>
</evidence>
<keyword evidence="11" id="KW-1185">Reference proteome</keyword>
<feature type="transmembrane region" description="Helical" evidence="8">
    <location>
        <begin position="635"/>
        <end position="655"/>
    </location>
</feature>
<evidence type="ECO:0000256" key="1">
    <source>
        <dbReference type="ARBA" id="ARBA00004141"/>
    </source>
</evidence>
<dbReference type="STRING" id="196109.A0A136J065"/>
<feature type="transmembrane region" description="Helical" evidence="8">
    <location>
        <begin position="257"/>
        <end position="279"/>
    </location>
</feature>
<keyword evidence="6 8" id="KW-0472">Membrane</keyword>
<evidence type="ECO:0000256" key="4">
    <source>
        <dbReference type="ARBA" id="ARBA00022729"/>
    </source>
</evidence>
<evidence type="ECO:0000256" key="5">
    <source>
        <dbReference type="ARBA" id="ARBA00022989"/>
    </source>
</evidence>
<feature type="transmembrane region" description="Helical" evidence="8">
    <location>
        <begin position="695"/>
        <end position="720"/>
    </location>
</feature>
<protein>
    <recommendedName>
        <fullName evidence="9">ML-like domain-containing protein</fullName>
    </recommendedName>
</protein>
<dbReference type="PANTHER" id="PTHR31145">
    <property type="entry name" value="INTEGRAL MEMBRANE PROTEIN (AFU_ORTHOLOGUE AFUA_7G01610)"/>
    <property type="match status" value="1"/>
</dbReference>